<dbReference type="SUPFAM" id="SSF58026">
    <property type="entry name" value="Delta-sleep-inducing peptide immunoreactive peptide"/>
    <property type="match status" value="1"/>
</dbReference>
<keyword evidence="5" id="KW-1185">Reference proteome</keyword>
<gene>
    <name evidence="4" type="ORF">WR25_03310</name>
</gene>
<comment type="similarity">
    <text evidence="1">Belongs to the TSC-22/Dip/Bun family.</text>
</comment>
<feature type="compositionally biased region" description="Polar residues" evidence="3">
    <location>
        <begin position="124"/>
        <end position="169"/>
    </location>
</feature>
<accession>A0A2A2L3F6</accession>
<proteinExistence type="inferred from homology"/>
<feature type="coiled-coil region" evidence="2">
    <location>
        <begin position="257"/>
        <end position="284"/>
    </location>
</feature>
<feature type="compositionally biased region" description="Polar residues" evidence="3">
    <location>
        <begin position="197"/>
        <end position="208"/>
    </location>
</feature>
<keyword evidence="2" id="KW-0175">Coiled coil</keyword>
<dbReference type="Gene3D" id="1.20.5.490">
    <property type="entry name" value="Single helix bin"/>
    <property type="match status" value="1"/>
</dbReference>
<dbReference type="PROSITE" id="PS01289">
    <property type="entry name" value="TSC22"/>
    <property type="match status" value="1"/>
</dbReference>
<dbReference type="Proteomes" id="UP000218231">
    <property type="component" value="Unassembled WGS sequence"/>
</dbReference>
<evidence type="ECO:0008006" key="6">
    <source>
        <dbReference type="Google" id="ProtNLM"/>
    </source>
</evidence>
<evidence type="ECO:0000256" key="1">
    <source>
        <dbReference type="ARBA" id="ARBA00007908"/>
    </source>
</evidence>
<feature type="compositionally biased region" description="Polar residues" evidence="3">
    <location>
        <begin position="67"/>
        <end position="76"/>
    </location>
</feature>
<dbReference type="OrthoDB" id="8961796at2759"/>
<sequence length="359" mass="38463">MTDILDASSQQQEIGIAKKERMFQVVPVPGVFTRGRWKCWDYRNDEQEKKEKEMLQFEKDKEKTDTNEVVTIQVSSDEGAVTGESNASDQKDPTIVVVTTSSAIPTPVTPLSGSSSTQEHESVNRVTSIESNQDPSSADSSIGNIPSSMSVPSNLTHAPSSNSVNANQVNTSQTQTTPNLLNQQQAQASASSGNIASRPSSDTMTSSMEEGADKDSNVTTAASSIPASANVAAIDNKIEQAMDLVKTHLTFAVREEVEILRQTIAELELKVMTLEDENQLLRQYAPQDVVSNLPQLVAQHRSANPPPATATSTPAPTLPPLPKVPAELSTVSSFESTLHSVVADVRHEISGGASGIVRK</sequence>
<dbReference type="PANTHER" id="PTHR12348:SF26">
    <property type="entry name" value="PROTEIN TSCT-1"/>
    <property type="match status" value="1"/>
</dbReference>
<dbReference type="InterPro" id="IPR047862">
    <property type="entry name" value="TSC22/BUN_CS"/>
</dbReference>
<dbReference type="PANTHER" id="PTHR12348">
    <property type="entry name" value="TSC22"/>
    <property type="match status" value="1"/>
</dbReference>
<feature type="compositionally biased region" description="Polar residues" evidence="3">
    <location>
        <begin position="97"/>
        <end position="117"/>
    </location>
</feature>
<dbReference type="EMBL" id="LIAE01007228">
    <property type="protein sequence ID" value="PAV80704.1"/>
    <property type="molecule type" value="Genomic_DNA"/>
</dbReference>
<dbReference type="InterPro" id="IPR000580">
    <property type="entry name" value="TSC22/Bun"/>
</dbReference>
<feature type="region of interest" description="Disordered" evidence="3">
    <location>
        <begin position="300"/>
        <end position="320"/>
    </location>
</feature>
<protein>
    <recommendedName>
        <fullName evidence="6">TSC22 domain family protein 1</fullName>
    </recommendedName>
</protein>
<dbReference type="STRING" id="2018661.A0A2A2L3F6"/>
<evidence type="ECO:0000256" key="3">
    <source>
        <dbReference type="SAM" id="MobiDB-lite"/>
    </source>
</evidence>
<reference evidence="4 5" key="1">
    <citation type="journal article" date="2017" name="Curr. Biol.">
        <title>Genome architecture and evolution of a unichromosomal asexual nematode.</title>
        <authorList>
            <person name="Fradin H."/>
            <person name="Zegar C."/>
            <person name="Gutwein M."/>
            <person name="Lucas J."/>
            <person name="Kovtun M."/>
            <person name="Corcoran D."/>
            <person name="Baugh L.R."/>
            <person name="Kiontke K."/>
            <person name="Gunsalus K."/>
            <person name="Fitch D.H."/>
            <person name="Piano F."/>
        </authorList>
    </citation>
    <scope>NUCLEOTIDE SEQUENCE [LARGE SCALE GENOMIC DNA]</scope>
    <source>
        <strain evidence="4">PF1309</strain>
    </source>
</reference>
<name>A0A2A2L3F6_9BILA</name>
<evidence type="ECO:0000313" key="5">
    <source>
        <dbReference type="Proteomes" id="UP000218231"/>
    </source>
</evidence>
<comment type="caution">
    <text evidence="4">The sequence shown here is derived from an EMBL/GenBank/DDBJ whole genome shotgun (WGS) entry which is preliminary data.</text>
</comment>
<organism evidence="4 5">
    <name type="scientific">Diploscapter pachys</name>
    <dbReference type="NCBI Taxonomy" id="2018661"/>
    <lineage>
        <taxon>Eukaryota</taxon>
        <taxon>Metazoa</taxon>
        <taxon>Ecdysozoa</taxon>
        <taxon>Nematoda</taxon>
        <taxon>Chromadorea</taxon>
        <taxon>Rhabditida</taxon>
        <taxon>Rhabditina</taxon>
        <taxon>Rhabditomorpha</taxon>
        <taxon>Rhabditoidea</taxon>
        <taxon>Rhabditidae</taxon>
        <taxon>Diploscapter</taxon>
    </lineage>
</organism>
<dbReference type="CDD" id="cd21936">
    <property type="entry name" value="ZIP_TSC22D"/>
    <property type="match status" value="1"/>
</dbReference>
<evidence type="ECO:0000313" key="4">
    <source>
        <dbReference type="EMBL" id="PAV80704.1"/>
    </source>
</evidence>
<dbReference type="GO" id="GO:0006357">
    <property type="term" value="P:regulation of transcription by RNA polymerase II"/>
    <property type="evidence" value="ECO:0007669"/>
    <property type="project" value="InterPro"/>
</dbReference>
<feature type="region of interest" description="Disordered" evidence="3">
    <location>
        <begin position="59"/>
        <end position="221"/>
    </location>
</feature>
<dbReference type="Pfam" id="PF01166">
    <property type="entry name" value="TSC22"/>
    <property type="match status" value="1"/>
</dbReference>
<feature type="compositionally biased region" description="Low complexity" evidence="3">
    <location>
        <begin position="170"/>
        <end position="196"/>
    </location>
</feature>
<dbReference type="AlphaFoldDB" id="A0A2A2L3F6"/>
<evidence type="ECO:0000256" key="2">
    <source>
        <dbReference type="SAM" id="Coils"/>
    </source>
</evidence>